<organism evidence="2 3">
    <name type="scientific">Macrostomum lignano</name>
    <dbReference type="NCBI Taxonomy" id="282301"/>
    <lineage>
        <taxon>Eukaryota</taxon>
        <taxon>Metazoa</taxon>
        <taxon>Spiralia</taxon>
        <taxon>Lophotrochozoa</taxon>
        <taxon>Platyhelminthes</taxon>
        <taxon>Rhabditophora</taxon>
        <taxon>Macrostomorpha</taxon>
        <taxon>Macrostomida</taxon>
        <taxon>Macrostomidae</taxon>
        <taxon>Macrostomum</taxon>
    </lineage>
</organism>
<proteinExistence type="predicted"/>
<name>A0A1I8F6P1_9PLAT</name>
<evidence type="ECO:0000256" key="1">
    <source>
        <dbReference type="SAM" id="Phobius"/>
    </source>
</evidence>
<evidence type="ECO:0000313" key="3">
    <source>
        <dbReference type="WBParaSite" id="maker-unitig_22586-snap-gene-0.0-mRNA-1"/>
    </source>
</evidence>
<evidence type="ECO:0000313" key="2">
    <source>
        <dbReference type="Proteomes" id="UP000095280"/>
    </source>
</evidence>
<keyword evidence="1" id="KW-0812">Transmembrane</keyword>
<sequence>MECSSSWSYCVLLCTSWTPQAATVSGRKERTEEKCYRLRLACALLTLLFWFLPWMLINFPSQHFFMLYWNTGNSCRLLGVDICSVSGLLHSDCCSY</sequence>
<dbReference type="Proteomes" id="UP000095280">
    <property type="component" value="Unplaced"/>
</dbReference>
<keyword evidence="2" id="KW-1185">Reference proteome</keyword>
<accession>A0A1I8F6P1</accession>
<dbReference type="AlphaFoldDB" id="A0A1I8F6P1"/>
<feature type="transmembrane region" description="Helical" evidence="1">
    <location>
        <begin position="38"/>
        <end position="57"/>
    </location>
</feature>
<protein>
    <submittedName>
        <fullName evidence="3">G_PROTEIN_RECEP_F1_2 domain-containing protein</fullName>
    </submittedName>
</protein>
<reference evidence="3" key="1">
    <citation type="submission" date="2016-11" db="UniProtKB">
        <authorList>
            <consortium name="WormBaseParasite"/>
        </authorList>
    </citation>
    <scope>IDENTIFICATION</scope>
</reference>
<keyword evidence="1" id="KW-1133">Transmembrane helix</keyword>
<keyword evidence="1" id="KW-0472">Membrane</keyword>
<dbReference type="WBParaSite" id="maker-unitig_22586-snap-gene-0.0-mRNA-1">
    <property type="protein sequence ID" value="maker-unitig_22586-snap-gene-0.0-mRNA-1"/>
    <property type="gene ID" value="maker-unitig_22586-snap-gene-0.0"/>
</dbReference>